<organism evidence="2 3">
    <name type="scientific">Thalassotalea marina</name>
    <dbReference type="NCBI Taxonomy" id="1673741"/>
    <lineage>
        <taxon>Bacteria</taxon>
        <taxon>Pseudomonadati</taxon>
        <taxon>Pseudomonadota</taxon>
        <taxon>Gammaproteobacteria</taxon>
        <taxon>Alteromonadales</taxon>
        <taxon>Colwelliaceae</taxon>
        <taxon>Thalassotalea</taxon>
    </lineage>
</organism>
<sequence length="132" mass="14307">MYFSKLSVFLDKFAISLSALCVIHCLMAPVLIALMPALAALGLAGENFHLYMVYAVLPSSVLAAVLGCRKHKRYDVTIPISIGLFILVLTAIVGGEILGQGMERALTLVGAVIIAYGHLLNYRLCQRQDCHC</sequence>
<feature type="transmembrane region" description="Helical" evidence="1">
    <location>
        <begin position="105"/>
        <end position="124"/>
    </location>
</feature>
<dbReference type="RefSeq" id="WP_189772603.1">
    <property type="nucleotide sequence ID" value="NZ_BNCK01000008.1"/>
</dbReference>
<reference evidence="2" key="2">
    <citation type="submission" date="2020-09" db="EMBL/GenBank/DDBJ databases">
        <authorList>
            <person name="Sun Q."/>
            <person name="Kim S."/>
        </authorList>
    </citation>
    <scope>NUCLEOTIDE SEQUENCE</scope>
    <source>
        <strain evidence="2">KCTC 42731</strain>
    </source>
</reference>
<accession>A0A919BML7</accession>
<evidence type="ECO:0000313" key="2">
    <source>
        <dbReference type="EMBL" id="GHG00755.1"/>
    </source>
</evidence>
<proteinExistence type="predicted"/>
<gene>
    <name evidence="2" type="ORF">GCM10017161_31520</name>
</gene>
<comment type="caution">
    <text evidence="2">The sequence shown here is derived from an EMBL/GenBank/DDBJ whole genome shotgun (WGS) entry which is preliminary data.</text>
</comment>
<feature type="transmembrane region" description="Helical" evidence="1">
    <location>
        <begin position="80"/>
        <end position="99"/>
    </location>
</feature>
<keyword evidence="1" id="KW-1133">Transmembrane helix</keyword>
<dbReference type="InterPro" id="IPR004891">
    <property type="entry name" value="Mercury-R_MerC"/>
</dbReference>
<keyword evidence="1" id="KW-0472">Membrane</keyword>
<keyword evidence="1" id="KW-0812">Transmembrane</keyword>
<dbReference type="Proteomes" id="UP000623842">
    <property type="component" value="Unassembled WGS sequence"/>
</dbReference>
<dbReference type="AlphaFoldDB" id="A0A919BML7"/>
<feature type="transmembrane region" description="Helical" evidence="1">
    <location>
        <begin position="12"/>
        <end position="42"/>
    </location>
</feature>
<reference evidence="2" key="1">
    <citation type="journal article" date="2014" name="Int. J. Syst. Evol. Microbiol.">
        <title>Complete genome sequence of Corynebacterium casei LMG S-19264T (=DSM 44701T), isolated from a smear-ripened cheese.</title>
        <authorList>
            <consortium name="US DOE Joint Genome Institute (JGI-PGF)"/>
            <person name="Walter F."/>
            <person name="Albersmeier A."/>
            <person name="Kalinowski J."/>
            <person name="Ruckert C."/>
        </authorList>
    </citation>
    <scope>NUCLEOTIDE SEQUENCE</scope>
    <source>
        <strain evidence="2">KCTC 42731</strain>
    </source>
</reference>
<dbReference type="Pfam" id="PF03203">
    <property type="entry name" value="MerC"/>
    <property type="match status" value="1"/>
</dbReference>
<dbReference type="GO" id="GO:0016020">
    <property type="term" value="C:membrane"/>
    <property type="evidence" value="ECO:0007669"/>
    <property type="project" value="InterPro"/>
</dbReference>
<keyword evidence="3" id="KW-1185">Reference proteome</keyword>
<dbReference type="EMBL" id="BNCK01000008">
    <property type="protein sequence ID" value="GHG00755.1"/>
    <property type="molecule type" value="Genomic_DNA"/>
</dbReference>
<evidence type="ECO:0000313" key="3">
    <source>
        <dbReference type="Proteomes" id="UP000623842"/>
    </source>
</evidence>
<name>A0A919BML7_9GAMM</name>
<evidence type="ECO:0008006" key="4">
    <source>
        <dbReference type="Google" id="ProtNLM"/>
    </source>
</evidence>
<feature type="transmembrane region" description="Helical" evidence="1">
    <location>
        <begin position="48"/>
        <end position="68"/>
    </location>
</feature>
<protein>
    <recommendedName>
        <fullName evidence="4">MerC domain-containing protein</fullName>
    </recommendedName>
</protein>
<evidence type="ECO:0000256" key="1">
    <source>
        <dbReference type="SAM" id="Phobius"/>
    </source>
</evidence>
<dbReference type="GO" id="GO:0015097">
    <property type="term" value="F:mercury ion transmembrane transporter activity"/>
    <property type="evidence" value="ECO:0007669"/>
    <property type="project" value="InterPro"/>
</dbReference>